<protein>
    <submittedName>
        <fullName evidence="1">Uncharacterized protein</fullName>
    </submittedName>
</protein>
<gene>
    <name evidence="1" type="ORF">OTI717_LOCUS41857</name>
</gene>
<comment type="caution">
    <text evidence="1">The sequence shown here is derived from an EMBL/GenBank/DDBJ whole genome shotgun (WGS) entry which is preliminary data.</text>
</comment>
<sequence length="68" mass="7390">VGVCKSLFGNADTCRIDETNCSFNGVDIMLLGPYIFCCKPVKSIVLKAAYMLSRDNRGGVFHDLGTIT</sequence>
<proteinExistence type="predicted"/>
<evidence type="ECO:0000313" key="2">
    <source>
        <dbReference type="Proteomes" id="UP000663823"/>
    </source>
</evidence>
<evidence type="ECO:0000313" key="1">
    <source>
        <dbReference type="EMBL" id="CAF4295027.1"/>
    </source>
</evidence>
<name>A0A820HLG7_9BILA</name>
<organism evidence="1 2">
    <name type="scientific">Rotaria sordida</name>
    <dbReference type="NCBI Taxonomy" id="392033"/>
    <lineage>
        <taxon>Eukaryota</taxon>
        <taxon>Metazoa</taxon>
        <taxon>Spiralia</taxon>
        <taxon>Gnathifera</taxon>
        <taxon>Rotifera</taxon>
        <taxon>Eurotatoria</taxon>
        <taxon>Bdelloidea</taxon>
        <taxon>Philodinida</taxon>
        <taxon>Philodinidae</taxon>
        <taxon>Rotaria</taxon>
    </lineage>
</organism>
<dbReference type="Proteomes" id="UP000663823">
    <property type="component" value="Unassembled WGS sequence"/>
</dbReference>
<feature type="non-terminal residue" evidence="1">
    <location>
        <position position="1"/>
    </location>
</feature>
<dbReference type="AlphaFoldDB" id="A0A820HLG7"/>
<accession>A0A820HLG7</accession>
<dbReference type="EMBL" id="CAJOAX010045260">
    <property type="protein sequence ID" value="CAF4295027.1"/>
    <property type="molecule type" value="Genomic_DNA"/>
</dbReference>
<reference evidence="1" key="1">
    <citation type="submission" date="2021-02" db="EMBL/GenBank/DDBJ databases">
        <authorList>
            <person name="Nowell W R."/>
        </authorList>
    </citation>
    <scope>NUCLEOTIDE SEQUENCE</scope>
</reference>